<evidence type="ECO:0000313" key="1">
    <source>
        <dbReference type="EMBL" id="NYA69637.1"/>
    </source>
</evidence>
<dbReference type="EMBL" id="JACBJI010000001">
    <property type="protein sequence ID" value="NYA69637.1"/>
    <property type="molecule type" value="Genomic_DNA"/>
</dbReference>
<name>A0A7Y8XZJ3_9FLAO</name>
<dbReference type="Proteomes" id="UP000535020">
    <property type="component" value="Unassembled WGS sequence"/>
</dbReference>
<dbReference type="AlphaFoldDB" id="A0A7Y8XZJ3"/>
<comment type="caution">
    <text evidence="1">The sequence shown here is derived from an EMBL/GenBank/DDBJ whole genome shotgun (WGS) entry which is preliminary data.</text>
</comment>
<gene>
    <name evidence="1" type="ORF">HZF10_01800</name>
</gene>
<dbReference type="RefSeq" id="WP_176004461.1">
    <property type="nucleotide sequence ID" value="NZ_JABWMI010000003.1"/>
</dbReference>
<evidence type="ECO:0000313" key="2">
    <source>
        <dbReference type="Proteomes" id="UP000535020"/>
    </source>
</evidence>
<reference evidence="1 2" key="1">
    <citation type="submission" date="2020-07" db="EMBL/GenBank/DDBJ databases">
        <authorList>
            <person name="Sun Q."/>
        </authorList>
    </citation>
    <scope>NUCLEOTIDE SEQUENCE [LARGE SCALE GENOMIC DNA]</scope>
    <source>
        <strain evidence="1 2">MAH-1</strain>
    </source>
</reference>
<protein>
    <submittedName>
        <fullName evidence="1">Uncharacterized protein</fullName>
    </submittedName>
</protein>
<accession>A0A7Y8XZJ3</accession>
<sequence>MKSLFKNKVLPFAAIAMCLSCSSRSQQLTEISCASGGGELGIYVTLRVTRDSLITQYRDAPKKLDFIEKNKSGLWDSLTKNITVADLKTLKSNKSTAYIDDPDEFLTVKTTEGDLSFINIKTEEIKDKRLLEFVEILQGKQTEIYEKHR</sequence>
<keyword evidence="2" id="KW-1185">Reference proteome</keyword>
<proteinExistence type="predicted"/>
<organism evidence="1 2">
    <name type="scientific">Flavobacterium agri</name>
    <dbReference type="NCBI Taxonomy" id="2743471"/>
    <lineage>
        <taxon>Bacteria</taxon>
        <taxon>Pseudomonadati</taxon>
        <taxon>Bacteroidota</taxon>
        <taxon>Flavobacteriia</taxon>
        <taxon>Flavobacteriales</taxon>
        <taxon>Flavobacteriaceae</taxon>
        <taxon>Flavobacterium</taxon>
    </lineage>
</organism>